<dbReference type="Proteomes" id="UP001236014">
    <property type="component" value="Chromosome"/>
</dbReference>
<evidence type="ECO:0000313" key="2">
    <source>
        <dbReference type="Proteomes" id="UP001236014"/>
    </source>
</evidence>
<keyword evidence="2" id="KW-1185">Reference proteome</keyword>
<name>A0A9Y2IL14_9PSEU</name>
<dbReference type="RefSeq" id="WP_285972885.1">
    <property type="nucleotide sequence ID" value="NZ_CP127294.1"/>
</dbReference>
<accession>A0A9Y2IL14</accession>
<reference evidence="1 2" key="1">
    <citation type="submission" date="2023-06" db="EMBL/GenBank/DDBJ databases">
        <authorList>
            <person name="Oyuntsetseg B."/>
            <person name="Kim S.B."/>
        </authorList>
    </citation>
    <scope>NUCLEOTIDE SEQUENCE [LARGE SCALE GENOMIC DNA]</scope>
    <source>
        <strain evidence="1 2">2-15</strain>
    </source>
</reference>
<dbReference type="KEGG" id="acab:QRX50_16860"/>
<evidence type="ECO:0000313" key="1">
    <source>
        <dbReference type="EMBL" id="WIX82310.1"/>
    </source>
</evidence>
<dbReference type="AlphaFoldDB" id="A0A9Y2IL14"/>
<dbReference type="EMBL" id="CP127294">
    <property type="protein sequence ID" value="WIX82310.1"/>
    <property type="molecule type" value="Genomic_DNA"/>
</dbReference>
<sequence>MPEGTLGIGTEDEARATLEGSGYVAMWPFLETSLEECLDEFSRSWHLLGGHGVSSPQRLVELTVASACKRRRPYWMALAVAWLIRMAPLPYFDARLVSDLLKLAAEAEVLPAELRVQARAALADAGK</sequence>
<protein>
    <submittedName>
        <fullName evidence="1">Uncharacterized protein</fullName>
    </submittedName>
</protein>
<gene>
    <name evidence="1" type="ORF">QRX50_16860</name>
</gene>
<organism evidence="1 2">
    <name type="scientific">Amycolatopsis carbonis</name>
    <dbReference type="NCBI Taxonomy" id="715471"/>
    <lineage>
        <taxon>Bacteria</taxon>
        <taxon>Bacillati</taxon>
        <taxon>Actinomycetota</taxon>
        <taxon>Actinomycetes</taxon>
        <taxon>Pseudonocardiales</taxon>
        <taxon>Pseudonocardiaceae</taxon>
        <taxon>Amycolatopsis</taxon>
    </lineage>
</organism>
<proteinExistence type="predicted"/>